<dbReference type="AlphaFoldDB" id="A0A914QZV9"/>
<reference evidence="2" key="1">
    <citation type="submission" date="2022-11" db="UniProtKB">
        <authorList>
            <consortium name="WormBaseParasite"/>
        </authorList>
    </citation>
    <scope>IDENTIFICATION</scope>
</reference>
<dbReference type="Proteomes" id="UP000887578">
    <property type="component" value="Unplaced"/>
</dbReference>
<dbReference type="WBParaSite" id="PDA_v2.g4623.t1">
    <property type="protein sequence ID" value="PDA_v2.g4623.t1"/>
    <property type="gene ID" value="PDA_v2.g4623"/>
</dbReference>
<keyword evidence="1" id="KW-1185">Reference proteome</keyword>
<evidence type="ECO:0000313" key="1">
    <source>
        <dbReference type="Proteomes" id="UP000887578"/>
    </source>
</evidence>
<organism evidence="1 2">
    <name type="scientific">Panagrolaimus davidi</name>
    <dbReference type="NCBI Taxonomy" id="227884"/>
    <lineage>
        <taxon>Eukaryota</taxon>
        <taxon>Metazoa</taxon>
        <taxon>Ecdysozoa</taxon>
        <taxon>Nematoda</taxon>
        <taxon>Chromadorea</taxon>
        <taxon>Rhabditida</taxon>
        <taxon>Tylenchina</taxon>
        <taxon>Panagrolaimomorpha</taxon>
        <taxon>Panagrolaimoidea</taxon>
        <taxon>Panagrolaimidae</taxon>
        <taxon>Panagrolaimus</taxon>
    </lineage>
</organism>
<accession>A0A914QZV9</accession>
<sequence length="237" mass="28102">MPWEIKKLNDYISEIIQLTEKSIDFFYIILDDTFLNNFRKKIVEICKIHNFKHYEIVNDYKADAIIALEFMKNLSSNELWIFNCFHRGICCSIWEKNADSGFFLLEHCRQDRTTHGDNPSINELTNLKKDIEVAIPKKSSLPILVIIQRAKQIDEMCYKTAFYGYQSIFFYKQKSFAYSFVSHIQNVFEYNINDILGREIDFKINEIPIANFIANSKMPFMNEYEINVMQSNTIFKV</sequence>
<name>A0A914QZV9_9BILA</name>
<evidence type="ECO:0000313" key="2">
    <source>
        <dbReference type="WBParaSite" id="PDA_v2.g4623.t1"/>
    </source>
</evidence>
<proteinExistence type="predicted"/>
<protein>
    <submittedName>
        <fullName evidence="2">Uncharacterized protein</fullName>
    </submittedName>
</protein>